<dbReference type="AlphaFoldDB" id="A0A8K0R5S0"/>
<gene>
    <name evidence="2" type="ORF">FB567DRAFT_350974</name>
</gene>
<comment type="caution">
    <text evidence="2">The sequence shown here is derived from an EMBL/GenBank/DDBJ whole genome shotgun (WGS) entry which is preliminary data.</text>
</comment>
<dbReference type="Proteomes" id="UP000813461">
    <property type="component" value="Unassembled WGS sequence"/>
</dbReference>
<proteinExistence type="predicted"/>
<protein>
    <submittedName>
        <fullName evidence="2">Uncharacterized protein</fullName>
    </submittedName>
</protein>
<evidence type="ECO:0000256" key="1">
    <source>
        <dbReference type="SAM" id="MobiDB-lite"/>
    </source>
</evidence>
<feature type="compositionally biased region" description="Basic and acidic residues" evidence="1">
    <location>
        <begin position="210"/>
        <end position="219"/>
    </location>
</feature>
<dbReference type="EMBL" id="JAGMVJ010000009">
    <property type="protein sequence ID" value="KAH7087664.1"/>
    <property type="molecule type" value="Genomic_DNA"/>
</dbReference>
<evidence type="ECO:0000313" key="3">
    <source>
        <dbReference type="Proteomes" id="UP000813461"/>
    </source>
</evidence>
<keyword evidence="3" id="KW-1185">Reference proteome</keyword>
<feature type="region of interest" description="Disordered" evidence="1">
    <location>
        <begin position="191"/>
        <end position="219"/>
    </location>
</feature>
<name>A0A8K0R5S0_9PLEO</name>
<sequence length="234" mass="25599">MTGVNSGHPPNDCCDVQCQPALQQQDICLATIQQSVRRVSRLLPAESIQLIPADPSSLGGQQTGLSHLGLFVSNSSLAEYLQGTTMTTVISRHEGPNLESISCDIVTNPDADLGSQHLNAPAVFPIDPAVADKTPQWMECAEACMMTLSSWQATCRRDGHQRRMSPLDAREPRLCRSARVHKPKFRQCRDEHAVAADTRRSGRSPLPSHRAVEEASRAKARLRHIDRSAFTTAG</sequence>
<accession>A0A8K0R5S0</accession>
<evidence type="ECO:0000313" key="2">
    <source>
        <dbReference type="EMBL" id="KAH7087664.1"/>
    </source>
</evidence>
<organism evidence="2 3">
    <name type="scientific">Paraphoma chrysanthemicola</name>
    <dbReference type="NCBI Taxonomy" id="798071"/>
    <lineage>
        <taxon>Eukaryota</taxon>
        <taxon>Fungi</taxon>
        <taxon>Dikarya</taxon>
        <taxon>Ascomycota</taxon>
        <taxon>Pezizomycotina</taxon>
        <taxon>Dothideomycetes</taxon>
        <taxon>Pleosporomycetidae</taxon>
        <taxon>Pleosporales</taxon>
        <taxon>Pleosporineae</taxon>
        <taxon>Phaeosphaeriaceae</taxon>
        <taxon>Paraphoma</taxon>
    </lineage>
</organism>
<feature type="compositionally biased region" description="Basic and acidic residues" evidence="1">
    <location>
        <begin position="191"/>
        <end position="200"/>
    </location>
</feature>
<reference evidence="2" key="1">
    <citation type="journal article" date="2021" name="Nat. Commun.">
        <title>Genetic determinants of endophytism in the Arabidopsis root mycobiome.</title>
        <authorList>
            <person name="Mesny F."/>
            <person name="Miyauchi S."/>
            <person name="Thiergart T."/>
            <person name="Pickel B."/>
            <person name="Atanasova L."/>
            <person name="Karlsson M."/>
            <person name="Huettel B."/>
            <person name="Barry K.W."/>
            <person name="Haridas S."/>
            <person name="Chen C."/>
            <person name="Bauer D."/>
            <person name="Andreopoulos W."/>
            <person name="Pangilinan J."/>
            <person name="LaButti K."/>
            <person name="Riley R."/>
            <person name="Lipzen A."/>
            <person name="Clum A."/>
            <person name="Drula E."/>
            <person name="Henrissat B."/>
            <person name="Kohler A."/>
            <person name="Grigoriev I.V."/>
            <person name="Martin F.M."/>
            <person name="Hacquard S."/>
        </authorList>
    </citation>
    <scope>NUCLEOTIDE SEQUENCE</scope>
    <source>
        <strain evidence="2">MPI-SDFR-AT-0120</strain>
    </source>
</reference>